<feature type="transmembrane region" description="Helical" evidence="1">
    <location>
        <begin position="166"/>
        <end position="188"/>
    </location>
</feature>
<dbReference type="AlphaFoldDB" id="A0A2D2D3F2"/>
<dbReference type="STRING" id="595536.GCA_000178815_01614"/>
<keyword evidence="3" id="KW-1185">Reference proteome</keyword>
<name>A0A2D2D3F2_METT3</name>
<sequence length="235" mass="24046">MVAKLLLRGMLAGVLAGVVAFALAFLFGERQIDLAIAFETAMAHAEDEPELVSRAMQATFGLLTALLVYGGALGGLLALVFAFAHGRMGRLDARSTALLLAALGLTVLVLVPALKYPPNPPAVGDPATIGARSLLHFGMLAVSLLAAVAAASAAGGARRRLGGWNAALLGVGGYLALVAGVMAILPAIDEVPQNFSATTLWNFRLASLGVNAVLWLSLGLLFGALCHERAPAAAK</sequence>
<evidence type="ECO:0000256" key="1">
    <source>
        <dbReference type="SAM" id="Phobius"/>
    </source>
</evidence>
<feature type="transmembrane region" description="Helical" evidence="1">
    <location>
        <begin position="208"/>
        <end position="226"/>
    </location>
</feature>
<dbReference type="RefSeq" id="WP_003610297.1">
    <property type="nucleotide sequence ID" value="NZ_ADVE02000001.1"/>
</dbReference>
<gene>
    <name evidence="2" type="ORF">CQW49_17825</name>
</gene>
<feature type="transmembrane region" description="Helical" evidence="1">
    <location>
        <begin position="96"/>
        <end position="114"/>
    </location>
</feature>
<reference evidence="3" key="1">
    <citation type="submission" date="2017-10" db="EMBL/GenBank/DDBJ databases">
        <title>Completed PacBio SMRT sequence of Methylosinus trichosporium OB3b reveals presence of a third large plasmid.</title>
        <authorList>
            <person name="Charles T.C."/>
            <person name="Lynch M.D.J."/>
            <person name="Heil J.R."/>
            <person name="Cheng J."/>
        </authorList>
    </citation>
    <scope>NUCLEOTIDE SEQUENCE [LARGE SCALE GENOMIC DNA]</scope>
    <source>
        <strain evidence="3">OB3b</strain>
    </source>
</reference>
<evidence type="ECO:0008006" key="4">
    <source>
        <dbReference type="Google" id="ProtNLM"/>
    </source>
</evidence>
<evidence type="ECO:0000313" key="2">
    <source>
        <dbReference type="EMBL" id="ATQ69530.1"/>
    </source>
</evidence>
<dbReference type="EMBL" id="CP023737">
    <property type="protein sequence ID" value="ATQ69530.1"/>
    <property type="molecule type" value="Genomic_DNA"/>
</dbReference>
<keyword evidence="1" id="KW-0472">Membrane</keyword>
<organism evidence="2 3">
    <name type="scientific">Methylosinus trichosporium (strain ATCC 35070 / NCIMB 11131 / UNIQEM 75 / OB3b)</name>
    <dbReference type="NCBI Taxonomy" id="595536"/>
    <lineage>
        <taxon>Bacteria</taxon>
        <taxon>Pseudomonadati</taxon>
        <taxon>Pseudomonadota</taxon>
        <taxon>Alphaproteobacteria</taxon>
        <taxon>Hyphomicrobiales</taxon>
        <taxon>Methylocystaceae</taxon>
        <taxon>Methylosinus</taxon>
    </lineage>
</organism>
<protein>
    <recommendedName>
        <fullName evidence="4">Cobalt transporter</fullName>
    </recommendedName>
</protein>
<evidence type="ECO:0000313" key="3">
    <source>
        <dbReference type="Proteomes" id="UP000230709"/>
    </source>
</evidence>
<dbReference type="InterPro" id="IPR012666">
    <property type="entry name" value="CbtA_put"/>
</dbReference>
<accession>A0A2D2D3F2</accession>
<dbReference type="Proteomes" id="UP000230709">
    <property type="component" value="Chromosome"/>
</dbReference>
<dbReference type="Pfam" id="PF09490">
    <property type="entry name" value="CbtA"/>
    <property type="match status" value="1"/>
</dbReference>
<keyword evidence="1" id="KW-1133">Transmembrane helix</keyword>
<feature type="transmembrane region" description="Helical" evidence="1">
    <location>
        <begin position="134"/>
        <end position="154"/>
    </location>
</feature>
<feature type="transmembrane region" description="Helical" evidence="1">
    <location>
        <begin position="61"/>
        <end position="84"/>
    </location>
</feature>
<dbReference type="KEGG" id="mtw:CQW49_17825"/>
<proteinExistence type="predicted"/>
<keyword evidence="1" id="KW-0812">Transmembrane</keyword>